<keyword evidence="1" id="KW-0695">RNA-directed DNA polymerase</keyword>
<reference evidence="1" key="1">
    <citation type="journal article" date="2022" name="Int. J. Mol. Sci.">
        <title>Draft Genome of Tanacetum Coccineum: Genomic Comparison of Closely Related Tanacetum-Family Plants.</title>
        <authorList>
            <person name="Yamashiro T."/>
            <person name="Shiraishi A."/>
            <person name="Nakayama K."/>
            <person name="Satake H."/>
        </authorList>
    </citation>
    <scope>NUCLEOTIDE SEQUENCE</scope>
</reference>
<gene>
    <name evidence="1" type="ORF">Tco_0990429</name>
</gene>
<evidence type="ECO:0000313" key="2">
    <source>
        <dbReference type="Proteomes" id="UP001151760"/>
    </source>
</evidence>
<keyword evidence="1" id="KW-0808">Transferase</keyword>
<proteinExistence type="predicted"/>
<dbReference type="PANTHER" id="PTHR33067:SF9">
    <property type="entry name" value="RNA-DIRECTED DNA POLYMERASE"/>
    <property type="match status" value="1"/>
</dbReference>
<comment type="caution">
    <text evidence="1">The sequence shown here is derived from an EMBL/GenBank/DDBJ whole genome shotgun (WGS) entry which is preliminary data.</text>
</comment>
<sequence>MDAITIKMDAQYKELQSHVKQPTPDLDDDDIPMSREEEDKFMQTFSDLGASINLMPYSLYAKLSLKTFKPTKMSERLADRSFQYPVRIAENILVEVGKFTFLADFVILKMEEDRKVPLILGLSFLHTADAVIRVKQKQLNLGVGTKRMIFNINSAIKHSYSNDDTCFSIDVIDEILKEDFDALLDERSKILHSIKGSLLEEEIFSELDKFIAMAENEPMILKPPMDLELKPLPDYLEYAILEEPSFLPVIISSQLSAQNKRKLIYVLKRHKEAFAWKTTDIPGICPSFYKHKIQLLDNKKPVVQK</sequence>
<keyword evidence="1" id="KW-0548">Nucleotidyltransferase</keyword>
<reference evidence="1" key="2">
    <citation type="submission" date="2022-01" db="EMBL/GenBank/DDBJ databases">
        <authorList>
            <person name="Yamashiro T."/>
            <person name="Shiraishi A."/>
            <person name="Satake H."/>
            <person name="Nakayama K."/>
        </authorList>
    </citation>
    <scope>NUCLEOTIDE SEQUENCE</scope>
</reference>
<dbReference type="PANTHER" id="PTHR33067">
    <property type="entry name" value="RNA-DIRECTED DNA POLYMERASE-RELATED"/>
    <property type="match status" value="1"/>
</dbReference>
<accession>A0ABQ5EWR5</accession>
<keyword evidence="2" id="KW-1185">Reference proteome</keyword>
<organism evidence="1 2">
    <name type="scientific">Tanacetum coccineum</name>
    <dbReference type="NCBI Taxonomy" id="301880"/>
    <lineage>
        <taxon>Eukaryota</taxon>
        <taxon>Viridiplantae</taxon>
        <taxon>Streptophyta</taxon>
        <taxon>Embryophyta</taxon>
        <taxon>Tracheophyta</taxon>
        <taxon>Spermatophyta</taxon>
        <taxon>Magnoliopsida</taxon>
        <taxon>eudicotyledons</taxon>
        <taxon>Gunneridae</taxon>
        <taxon>Pentapetalae</taxon>
        <taxon>asterids</taxon>
        <taxon>campanulids</taxon>
        <taxon>Asterales</taxon>
        <taxon>Asteraceae</taxon>
        <taxon>Asteroideae</taxon>
        <taxon>Anthemideae</taxon>
        <taxon>Anthemidinae</taxon>
        <taxon>Tanacetum</taxon>
    </lineage>
</organism>
<evidence type="ECO:0000313" key="1">
    <source>
        <dbReference type="EMBL" id="GJT55375.1"/>
    </source>
</evidence>
<dbReference type="InterPro" id="IPR021109">
    <property type="entry name" value="Peptidase_aspartic_dom_sf"/>
</dbReference>
<dbReference type="EMBL" id="BQNB010016751">
    <property type="protein sequence ID" value="GJT55375.1"/>
    <property type="molecule type" value="Genomic_DNA"/>
</dbReference>
<dbReference type="CDD" id="cd00303">
    <property type="entry name" value="retropepsin_like"/>
    <property type="match status" value="1"/>
</dbReference>
<dbReference type="Proteomes" id="UP001151760">
    <property type="component" value="Unassembled WGS sequence"/>
</dbReference>
<protein>
    <submittedName>
        <fullName evidence="1">Reverse transcriptase domain-containing protein</fullName>
    </submittedName>
</protein>
<name>A0ABQ5EWR5_9ASTR</name>
<dbReference type="GO" id="GO:0003964">
    <property type="term" value="F:RNA-directed DNA polymerase activity"/>
    <property type="evidence" value="ECO:0007669"/>
    <property type="project" value="UniProtKB-KW"/>
</dbReference>
<dbReference type="Gene3D" id="2.40.70.10">
    <property type="entry name" value="Acid Proteases"/>
    <property type="match status" value="1"/>
</dbReference>